<evidence type="ECO:0000313" key="3">
    <source>
        <dbReference type="EMBL" id="KAJ1253814.1"/>
    </source>
</evidence>
<dbReference type="Proteomes" id="UP001164776">
    <property type="component" value="Unassembled WGS sequence"/>
</dbReference>
<evidence type="ECO:0000313" key="4">
    <source>
        <dbReference type="Proteomes" id="UP001164776"/>
    </source>
</evidence>
<protein>
    <submittedName>
        <fullName evidence="3">Uncharacterized protein</fullName>
    </submittedName>
</protein>
<sequence length="161" mass="18471">MRFLARWLTMVVFPWEDTRCVTVEDIMCLYAMWKKKKFAPVVSMIRHWQGLVSNVSTISITSFVTRMANGLGVLMNATVTFMPNDPSRVVKDSHFIHAHFLRKDTQLKYYMTYRGCDVELPLPAPQFKLYSVRTLTVQLEPAPAPEPEPARNSVAGVMTRT</sequence>
<proteinExistence type="predicted"/>
<gene>
    <name evidence="3" type="ORF">BS78_K180600</name>
</gene>
<comment type="caution">
    <text evidence="3">The sequence shown here is derived from an EMBL/GenBank/DDBJ whole genome shotgun (WGS) entry which is preliminary data.</text>
</comment>
<evidence type="ECO:0000256" key="2">
    <source>
        <dbReference type="SAM" id="SignalP"/>
    </source>
</evidence>
<keyword evidence="2" id="KW-0732">Signal</keyword>
<dbReference type="EMBL" id="MU630640">
    <property type="protein sequence ID" value="KAJ1253814.1"/>
    <property type="molecule type" value="Genomic_DNA"/>
</dbReference>
<name>A0A9W7X8K8_9POAL</name>
<accession>A0A9W7X8K8</accession>
<dbReference type="AlphaFoldDB" id="A0A9W7X8K8"/>
<feature type="region of interest" description="Disordered" evidence="1">
    <location>
        <begin position="141"/>
        <end position="161"/>
    </location>
</feature>
<reference evidence="3 4" key="1">
    <citation type="submission" date="2022-10" db="EMBL/GenBank/DDBJ databases">
        <title>WGS assembly of Paspalum vaginatum 540-79.</title>
        <authorList>
            <person name="Sun G."/>
            <person name="Wase N."/>
            <person name="Shu S."/>
            <person name="Jenkins J."/>
            <person name="Zhou B."/>
            <person name="Torres-Rodriguez J."/>
            <person name="Chen C."/>
            <person name="Sandor L."/>
            <person name="Plott C."/>
            <person name="Yoshinga Y."/>
            <person name="Daum C."/>
            <person name="Qi P."/>
            <person name="Barry K."/>
            <person name="Lipzen A."/>
            <person name="Berry L."/>
            <person name="Pedersen C."/>
            <person name="Gottilla T."/>
            <person name="Foltz A."/>
            <person name="Yu H."/>
            <person name="O'Malley R."/>
            <person name="Zhang C."/>
            <person name="Devos K."/>
            <person name="Sigmon B."/>
            <person name="Yu B."/>
            <person name="Obata T."/>
            <person name="Schmutz J."/>
            <person name="Schnable J."/>
        </authorList>
    </citation>
    <scope>NUCLEOTIDE SEQUENCE [LARGE SCALE GENOMIC DNA]</scope>
    <source>
        <strain evidence="4">cv. 540-79</strain>
    </source>
</reference>
<organism evidence="3 4">
    <name type="scientific">Paspalum vaginatum</name>
    <name type="common">seashore paspalum</name>
    <dbReference type="NCBI Taxonomy" id="158149"/>
    <lineage>
        <taxon>Eukaryota</taxon>
        <taxon>Viridiplantae</taxon>
        <taxon>Streptophyta</taxon>
        <taxon>Embryophyta</taxon>
        <taxon>Tracheophyta</taxon>
        <taxon>Spermatophyta</taxon>
        <taxon>Magnoliopsida</taxon>
        <taxon>Liliopsida</taxon>
        <taxon>Poales</taxon>
        <taxon>Poaceae</taxon>
        <taxon>PACMAD clade</taxon>
        <taxon>Panicoideae</taxon>
        <taxon>Andropogonodae</taxon>
        <taxon>Paspaleae</taxon>
        <taxon>Paspalinae</taxon>
        <taxon>Paspalum</taxon>
    </lineage>
</organism>
<keyword evidence="4" id="KW-1185">Reference proteome</keyword>
<feature type="chain" id="PRO_5040958419" evidence="2">
    <location>
        <begin position="21"/>
        <end position="161"/>
    </location>
</feature>
<dbReference type="OrthoDB" id="712959at2759"/>
<evidence type="ECO:0000256" key="1">
    <source>
        <dbReference type="SAM" id="MobiDB-lite"/>
    </source>
</evidence>
<feature type="signal peptide" evidence="2">
    <location>
        <begin position="1"/>
        <end position="20"/>
    </location>
</feature>